<feature type="region of interest" description="Disordered" evidence="1">
    <location>
        <begin position="1"/>
        <end position="76"/>
    </location>
</feature>
<organism evidence="2">
    <name type="scientific">Eleusine coracana</name>
    <name type="common">Indian finger millet</name>
    <name type="synonym">Ragi</name>
    <dbReference type="NCBI Taxonomy" id="4511"/>
    <lineage>
        <taxon>Eukaryota</taxon>
        <taxon>Viridiplantae</taxon>
        <taxon>Streptophyta</taxon>
        <taxon>Embryophyta</taxon>
        <taxon>Tracheophyta</taxon>
        <taxon>Spermatophyta</taxon>
        <taxon>Magnoliopsida</taxon>
        <taxon>Liliopsida</taxon>
        <taxon>Poales</taxon>
        <taxon>Poaceae</taxon>
        <taxon>PACMAD clade</taxon>
        <taxon>Chloridoideae</taxon>
        <taxon>Cynodonteae</taxon>
        <taxon>Eleusininae</taxon>
        <taxon>Eleusine</taxon>
    </lineage>
</organism>
<feature type="non-terminal residue" evidence="2">
    <location>
        <position position="76"/>
    </location>
</feature>
<evidence type="ECO:0000256" key="1">
    <source>
        <dbReference type="SAM" id="MobiDB-lite"/>
    </source>
</evidence>
<name>B3VQP7_ELECO</name>
<feature type="compositionally biased region" description="Basic and acidic residues" evidence="1">
    <location>
        <begin position="1"/>
        <end position="61"/>
    </location>
</feature>
<sequence>TKADKEAHDGKRNDNGPREQEEKLREKGCGKLATKERAGGERGGNKRDTKTKFGGEKRENGRGTVSANAERGARKK</sequence>
<protein>
    <submittedName>
        <fullName evidence="2">Cold shock protein</fullName>
    </submittedName>
</protein>
<evidence type="ECO:0000313" key="2">
    <source>
        <dbReference type="EMBL" id="ACF06728.1"/>
    </source>
</evidence>
<dbReference type="EMBL" id="EU795007">
    <property type="protein sequence ID" value="ACF06728.1"/>
    <property type="molecule type" value="Genomic_DNA"/>
</dbReference>
<dbReference type="AlphaFoldDB" id="B3VQP7"/>
<proteinExistence type="predicted"/>
<reference evidence="2" key="1">
    <citation type="submission" date="2008-05" db="EMBL/GenBank/DDBJ databases">
        <authorList>
            <person name="Rai S."/>
            <person name="Singh V.K."/>
            <person name="Gaur A.K."/>
            <person name="Yadav D."/>
            <person name="Arora S."/>
            <person name="Agrawal S."/>
        </authorList>
    </citation>
    <scope>NUCLEOTIDE SEQUENCE</scope>
</reference>
<feature type="non-terminal residue" evidence="2">
    <location>
        <position position="1"/>
    </location>
</feature>
<accession>B3VQP7</accession>